<sequence length="122" mass="14296">MKSAVIELSGFQLSPFSFVVKELACADENGFYKVWTFQPPHAWDVLSAKKQRSYQWVTRNLHGLAWTSGDLPYNRLRPILQMIFSKYSTLFVKGLQKKKFLKRFTNVDIVELEEDLPNQKHE</sequence>
<dbReference type="OrthoDB" id="7696753at2759"/>
<dbReference type="EMBL" id="LBMM01019649">
    <property type="protein sequence ID" value="KMQ83492.1"/>
    <property type="molecule type" value="Genomic_DNA"/>
</dbReference>
<reference evidence="1 2" key="1">
    <citation type="submission" date="2015-04" db="EMBL/GenBank/DDBJ databases">
        <title>Lasius niger genome sequencing.</title>
        <authorList>
            <person name="Konorov E.A."/>
            <person name="Nikitin M.A."/>
            <person name="Kirill M.V."/>
            <person name="Chang P."/>
        </authorList>
    </citation>
    <scope>NUCLEOTIDE SEQUENCE [LARGE SCALE GENOMIC DNA]</scope>
    <source>
        <tissue evidence="1">Whole</tissue>
    </source>
</reference>
<proteinExistence type="predicted"/>
<dbReference type="Proteomes" id="UP000036403">
    <property type="component" value="Unassembled WGS sequence"/>
</dbReference>
<dbReference type="PaxDb" id="67767-A0A0J7JZJ1"/>
<accession>A0A0J7JZJ1</accession>
<feature type="non-terminal residue" evidence="1">
    <location>
        <position position="122"/>
    </location>
</feature>
<evidence type="ECO:0000313" key="1">
    <source>
        <dbReference type="EMBL" id="KMQ83492.1"/>
    </source>
</evidence>
<evidence type="ECO:0000313" key="2">
    <source>
        <dbReference type="Proteomes" id="UP000036403"/>
    </source>
</evidence>
<dbReference type="AlphaFoldDB" id="A0A0J7JZJ1"/>
<dbReference type="STRING" id="67767.A0A0J7JZJ1"/>
<organism evidence="1 2">
    <name type="scientific">Lasius niger</name>
    <name type="common">Black garden ant</name>
    <dbReference type="NCBI Taxonomy" id="67767"/>
    <lineage>
        <taxon>Eukaryota</taxon>
        <taxon>Metazoa</taxon>
        <taxon>Ecdysozoa</taxon>
        <taxon>Arthropoda</taxon>
        <taxon>Hexapoda</taxon>
        <taxon>Insecta</taxon>
        <taxon>Pterygota</taxon>
        <taxon>Neoptera</taxon>
        <taxon>Endopterygota</taxon>
        <taxon>Hymenoptera</taxon>
        <taxon>Apocrita</taxon>
        <taxon>Aculeata</taxon>
        <taxon>Formicoidea</taxon>
        <taxon>Formicidae</taxon>
        <taxon>Formicinae</taxon>
        <taxon>Lasius</taxon>
        <taxon>Lasius</taxon>
    </lineage>
</organism>
<keyword evidence="2" id="KW-1185">Reference proteome</keyword>
<comment type="caution">
    <text evidence="1">The sequence shown here is derived from an EMBL/GenBank/DDBJ whole genome shotgun (WGS) entry which is preliminary data.</text>
</comment>
<name>A0A0J7JZJ1_LASNI</name>
<protein>
    <submittedName>
        <fullName evidence="1">Uncharacterized protein</fullName>
    </submittedName>
</protein>
<gene>
    <name evidence="1" type="ORF">RF55_19907</name>
</gene>